<dbReference type="OrthoDB" id="9797172at2"/>
<dbReference type="AlphaFoldDB" id="A0A1E5Q695"/>
<comment type="caution">
    <text evidence="3">The sequence shown here is derived from an EMBL/GenBank/DDBJ whole genome shotgun (WGS) entry which is preliminary data.</text>
</comment>
<accession>A0A1E5Q695</accession>
<dbReference type="CDD" id="cd00093">
    <property type="entry name" value="HTH_XRE"/>
    <property type="match status" value="1"/>
</dbReference>
<dbReference type="Proteomes" id="UP000095347">
    <property type="component" value="Unassembled WGS sequence"/>
</dbReference>
<protein>
    <recommendedName>
        <fullName evidence="2">HTH cro/C1-type domain-containing protein</fullName>
    </recommendedName>
</protein>
<evidence type="ECO:0000313" key="4">
    <source>
        <dbReference type="Proteomes" id="UP000095347"/>
    </source>
</evidence>
<dbReference type="RefSeq" id="WP_069958473.1">
    <property type="nucleotide sequence ID" value="NZ_MCGG01000036.1"/>
</dbReference>
<gene>
    <name evidence="3" type="ORF">BEN30_12835</name>
</gene>
<evidence type="ECO:0000313" key="3">
    <source>
        <dbReference type="EMBL" id="OEJ66268.1"/>
    </source>
</evidence>
<evidence type="ECO:0000256" key="1">
    <source>
        <dbReference type="SAM" id="MobiDB-lite"/>
    </source>
</evidence>
<feature type="region of interest" description="Disordered" evidence="1">
    <location>
        <begin position="1"/>
        <end position="22"/>
    </location>
</feature>
<keyword evidence="4" id="KW-1185">Reference proteome</keyword>
<dbReference type="Pfam" id="PF01381">
    <property type="entry name" value="HTH_3"/>
    <property type="match status" value="1"/>
</dbReference>
<dbReference type="PROSITE" id="PS50943">
    <property type="entry name" value="HTH_CROC1"/>
    <property type="match status" value="1"/>
</dbReference>
<proteinExistence type="predicted"/>
<dbReference type="SMART" id="SM00530">
    <property type="entry name" value="HTH_XRE"/>
    <property type="match status" value="1"/>
</dbReference>
<dbReference type="STRING" id="28181.BEN30_12835"/>
<reference evidence="4" key="1">
    <citation type="submission" date="2016-07" db="EMBL/GenBank/DDBJ databases">
        <authorList>
            <person name="Florea S."/>
            <person name="Webb J.S."/>
            <person name="Jaromczyk J."/>
            <person name="Schardl C.L."/>
        </authorList>
    </citation>
    <scope>NUCLEOTIDE SEQUENCE [LARGE SCALE GENOMIC DNA]</scope>
    <source>
        <strain evidence="4">MV-1</strain>
    </source>
</reference>
<evidence type="ECO:0000259" key="2">
    <source>
        <dbReference type="PROSITE" id="PS50943"/>
    </source>
</evidence>
<dbReference type="InterPro" id="IPR010982">
    <property type="entry name" value="Lambda_DNA-bd_dom_sf"/>
</dbReference>
<organism evidence="3 4">
    <name type="scientific">Magnetovibrio blakemorei</name>
    <dbReference type="NCBI Taxonomy" id="28181"/>
    <lineage>
        <taxon>Bacteria</taxon>
        <taxon>Pseudomonadati</taxon>
        <taxon>Pseudomonadota</taxon>
        <taxon>Alphaproteobacteria</taxon>
        <taxon>Rhodospirillales</taxon>
        <taxon>Magnetovibrionaceae</taxon>
        <taxon>Magnetovibrio</taxon>
    </lineage>
</organism>
<dbReference type="SUPFAM" id="SSF47413">
    <property type="entry name" value="lambda repressor-like DNA-binding domains"/>
    <property type="match status" value="1"/>
</dbReference>
<feature type="domain" description="HTH cro/C1-type" evidence="2">
    <location>
        <begin position="27"/>
        <end position="81"/>
    </location>
</feature>
<name>A0A1E5Q695_9PROT</name>
<dbReference type="GO" id="GO:0003677">
    <property type="term" value="F:DNA binding"/>
    <property type="evidence" value="ECO:0007669"/>
    <property type="project" value="InterPro"/>
</dbReference>
<dbReference type="EMBL" id="MCGG01000036">
    <property type="protein sequence ID" value="OEJ66268.1"/>
    <property type="molecule type" value="Genomic_DNA"/>
</dbReference>
<dbReference type="Gene3D" id="1.10.260.40">
    <property type="entry name" value="lambda repressor-like DNA-binding domains"/>
    <property type="match status" value="1"/>
</dbReference>
<sequence length="150" mass="16964">MIATAKTAPRKTKDGPTPIDAHVGARIRARRGLLGMSQKDLGEKVSLTFQQIQKYERGANRIGSGRLFEFSRILGVPISYFFDEMSSELKTYAEKGSKKGRPLPASAPDAEILDRRETLELVRTFYQIDDNLVRQRFVELMREAARVCSK</sequence>
<dbReference type="InterPro" id="IPR001387">
    <property type="entry name" value="Cro/C1-type_HTH"/>
</dbReference>